<dbReference type="EMBL" id="JAAQHG020000036">
    <property type="protein sequence ID" value="KAL1583347.1"/>
    <property type="molecule type" value="Genomic_DNA"/>
</dbReference>
<organism evidence="17 18">
    <name type="scientific">Cladosporium halotolerans</name>
    <dbReference type="NCBI Taxonomy" id="1052096"/>
    <lineage>
        <taxon>Eukaryota</taxon>
        <taxon>Fungi</taxon>
        <taxon>Dikarya</taxon>
        <taxon>Ascomycota</taxon>
        <taxon>Pezizomycotina</taxon>
        <taxon>Dothideomycetes</taxon>
        <taxon>Dothideomycetidae</taxon>
        <taxon>Cladosporiales</taxon>
        <taxon>Cladosporiaceae</taxon>
        <taxon>Cladosporium</taxon>
    </lineage>
</organism>
<dbReference type="InterPro" id="IPR016024">
    <property type="entry name" value="ARM-type_fold"/>
</dbReference>
<dbReference type="InterPro" id="IPR017106">
    <property type="entry name" value="Coatomer_gsu"/>
</dbReference>
<dbReference type="GO" id="GO:0000139">
    <property type="term" value="C:Golgi membrane"/>
    <property type="evidence" value="ECO:0007669"/>
    <property type="project" value="UniProtKB-SubCell"/>
</dbReference>
<keyword evidence="4 13" id="KW-0963">Cytoplasm</keyword>
<evidence type="ECO:0000259" key="16">
    <source>
        <dbReference type="Pfam" id="PF16381"/>
    </source>
</evidence>
<evidence type="ECO:0000256" key="10">
    <source>
        <dbReference type="ARBA" id="ARBA00023136"/>
    </source>
</evidence>
<dbReference type="FunFam" id="3.30.310.10:FF:000008">
    <property type="entry name" value="Coatomer subunit gamma"/>
    <property type="match status" value="1"/>
</dbReference>
<dbReference type="GO" id="GO:0005198">
    <property type="term" value="F:structural molecule activity"/>
    <property type="evidence" value="ECO:0007669"/>
    <property type="project" value="InterPro"/>
</dbReference>
<dbReference type="SUPFAM" id="SSF55711">
    <property type="entry name" value="Subdomain of clathrin and coatomer appendage domain"/>
    <property type="match status" value="1"/>
</dbReference>
<dbReference type="FunFam" id="2.60.40.1480:FF:000001">
    <property type="entry name" value="Coatomer subunit gamma"/>
    <property type="match status" value="1"/>
</dbReference>
<comment type="subcellular location">
    <subcellularLocation>
        <location evidence="13">Cytoplasm</location>
    </subcellularLocation>
    <subcellularLocation>
        <location evidence="1 13">Golgi apparatus membrane</location>
        <topology evidence="1 13">Peripheral membrane protein</topology>
        <orientation evidence="1 13">Cytoplasmic side</orientation>
    </subcellularLocation>
    <subcellularLocation>
        <location evidence="13">Cytoplasmic vesicle</location>
        <location evidence="13">COPI-coated vesicle membrane</location>
        <topology evidence="13">Peripheral membrane protein</topology>
        <orientation evidence="13">Cytoplasmic side</orientation>
    </subcellularLocation>
</comment>
<protein>
    <recommendedName>
        <fullName evidence="13">Coatomer subunit gamma</fullName>
    </recommendedName>
</protein>
<proteinExistence type="inferred from homology"/>
<evidence type="ECO:0000313" key="17">
    <source>
        <dbReference type="EMBL" id="KAL1583347.1"/>
    </source>
</evidence>
<dbReference type="PANTHER" id="PTHR10261">
    <property type="entry name" value="COATOMER SUBUNIT GAMMA"/>
    <property type="match status" value="1"/>
</dbReference>
<keyword evidence="7 13" id="KW-0931">ER-Golgi transport</keyword>
<keyword evidence="6" id="KW-0677">Repeat</keyword>
<dbReference type="FunFam" id="1.25.10.10:FF:000046">
    <property type="entry name" value="Coatomer subunit gamma"/>
    <property type="match status" value="1"/>
</dbReference>
<dbReference type="PIRSF" id="PIRSF037093">
    <property type="entry name" value="Coatomer_gamma_subunit"/>
    <property type="match status" value="1"/>
</dbReference>
<dbReference type="GO" id="GO:0006888">
    <property type="term" value="P:endoplasmic reticulum to Golgi vesicle-mediated transport"/>
    <property type="evidence" value="ECO:0007669"/>
    <property type="project" value="TreeGrafter"/>
</dbReference>
<comment type="similarity">
    <text evidence="2 13">Belongs to the COPG family.</text>
</comment>
<dbReference type="Gene3D" id="2.60.40.1480">
    <property type="entry name" value="Coatomer, gamma subunit, appendage domain"/>
    <property type="match status" value="1"/>
</dbReference>
<keyword evidence="3 13" id="KW-0813">Transport</keyword>
<evidence type="ECO:0000256" key="9">
    <source>
        <dbReference type="ARBA" id="ARBA00023034"/>
    </source>
</evidence>
<dbReference type="Pfam" id="PF01602">
    <property type="entry name" value="Adaptin_N"/>
    <property type="match status" value="1"/>
</dbReference>
<dbReference type="GO" id="GO:0005783">
    <property type="term" value="C:endoplasmic reticulum"/>
    <property type="evidence" value="ECO:0007669"/>
    <property type="project" value="TreeGrafter"/>
</dbReference>
<keyword evidence="9 13" id="KW-0333">Golgi apparatus</keyword>
<dbReference type="InterPro" id="IPR037067">
    <property type="entry name" value="Coatomer_gsu_app_sf"/>
</dbReference>
<feature type="domain" description="Coatomer subunit gamma C-terminal" evidence="16">
    <location>
        <begin position="809"/>
        <end position="921"/>
    </location>
</feature>
<evidence type="ECO:0000256" key="12">
    <source>
        <dbReference type="ARBA" id="ARBA00025536"/>
    </source>
</evidence>
<dbReference type="PANTHER" id="PTHR10261:SF0">
    <property type="entry name" value="COATOMER SUBUNIT GAMMA-2"/>
    <property type="match status" value="1"/>
</dbReference>
<dbReference type="Gene3D" id="1.25.10.10">
    <property type="entry name" value="Leucine-rich Repeat Variant"/>
    <property type="match status" value="2"/>
</dbReference>
<comment type="subunit">
    <text evidence="13">Oligomeric complex.</text>
</comment>
<dbReference type="RefSeq" id="XP_069226454.1">
    <property type="nucleotide sequence ID" value="XM_069376690.1"/>
</dbReference>
<evidence type="ECO:0000256" key="2">
    <source>
        <dbReference type="ARBA" id="ARBA00010720"/>
    </source>
</evidence>
<evidence type="ECO:0000256" key="3">
    <source>
        <dbReference type="ARBA" id="ARBA00022448"/>
    </source>
</evidence>
<dbReference type="SUPFAM" id="SSF48371">
    <property type="entry name" value="ARM repeat"/>
    <property type="match status" value="1"/>
</dbReference>
<keyword evidence="18" id="KW-1185">Reference proteome</keyword>
<name>A0AB34KE94_9PEZI</name>
<evidence type="ECO:0000313" key="18">
    <source>
        <dbReference type="Proteomes" id="UP000803884"/>
    </source>
</evidence>
<sequence length="923" mass="101075">MAYNKKDEDENTVVKVDRTSVFQEARVFNTSPVSPRKCRILLTKIALLLFTGEKFPTNEATSLFFGISKLFQNKDASLRQMVYLVIKELANTAEDVIMVTSSIMKDTAVGSDVVYRANAIRALCRIIDASTVQAIERNIKTAIVDKVPSVSSAALVSSYHLLPVARDIVRRWQSETQEAASSSKSSGGFMGFGGSSSHSMAAANTNYMTQYHAIGLLYQMRSHDRMALVKMVQQYSAQGVVKSPAARVMLVRLAAKLAEDDPSLRKPMMKLLDDWLRDKSEMVNFEAAKAICDMPDLTDAEVGQAIHVLQLFLTSPRAVTKFAAIRILHQFASFKPDAVRQCNPDIESLISNTNRSIATFAITTLLKTGNESSVDRLMKQISTFMSDITDEFKVTIVEAIRTLCLKFPSKQAGMLAFLSGILRDEGGYDFKRSVVESIFDLIKFVPEAKEEALAHLCEFIEDCEFTKLAVRVLHLLGVEGPRTAQPTKYIRYIYNRVVLENAIVRAAAVTALAKFGVGQKDPEVKSSVHVLLTRCLDDTDDEVRDRAALNLRLMKEDDELAGKFIRNDSMFSLPILEDQLAHYVNGSNAEAFSDPFDFSNVPVVTREQSLAEDRTKKLTTATPTLKAPSVGPKKVDAANAAQAAANATVASQKYAQQLQAIPEFREYGALLKSSPVVELTESETEYVVSAVKHLYKEHVVLQFDIKNTLADYVLSDVSVVCTPSAADDEDEDVPELTEDFIIPVPLLKQDEPGTVYVSFSRPADPAFLAASFTNVLKFTLREIDPATSEPEEAGYDDEYQVEDLELAGADYLLPAFAGSWDNIWTGLADADAAEETLQLGAAKSIQDAVELLVRALGMQPLEGSEIALSASTHSLRLYGKSVAGGKAAAQVRMAYSAKSGVTVKVSARTEEEGLAALVVGGVA</sequence>
<dbReference type="GO" id="GO:0030126">
    <property type="term" value="C:COPI vesicle coat"/>
    <property type="evidence" value="ECO:0007669"/>
    <property type="project" value="InterPro"/>
</dbReference>
<evidence type="ECO:0000256" key="5">
    <source>
        <dbReference type="ARBA" id="ARBA00022553"/>
    </source>
</evidence>
<keyword evidence="5" id="KW-0597">Phosphoprotein</keyword>
<dbReference type="InterPro" id="IPR009028">
    <property type="entry name" value="Coatomer/calthrin_app_sub_C"/>
</dbReference>
<keyword evidence="8 13" id="KW-0653">Protein transport</keyword>
<dbReference type="SUPFAM" id="SSF49348">
    <property type="entry name" value="Clathrin adaptor appendage domain"/>
    <property type="match status" value="1"/>
</dbReference>
<gene>
    <name evidence="17" type="ORF">WHR41_08086</name>
</gene>
<accession>A0AB34KE94</accession>
<dbReference type="FunFam" id="1.25.10.10:FF:000071">
    <property type="entry name" value="Coatomer subunit gamma"/>
    <property type="match status" value="1"/>
</dbReference>
<dbReference type="InterPro" id="IPR011989">
    <property type="entry name" value="ARM-like"/>
</dbReference>
<dbReference type="InterPro" id="IPR013040">
    <property type="entry name" value="Coatomer_gsu_app_Ig-like_dom"/>
</dbReference>
<dbReference type="GO" id="GO:0006886">
    <property type="term" value="P:intracellular protein transport"/>
    <property type="evidence" value="ECO:0007669"/>
    <property type="project" value="InterPro"/>
</dbReference>
<evidence type="ECO:0000256" key="6">
    <source>
        <dbReference type="ARBA" id="ARBA00022737"/>
    </source>
</evidence>
<dbReference type="GO" id="GO:0006891">
    <property type="term" value="P:intra-Golgi vesicle-mediated transport"/>
    <property type="evidence" value="ECO:0007669"/>
    <property type="project" value="TreeGrafter"/>
</dbReference>
<dbReference type="Proteomes" id="UP000803884">
    <property type="component" value="Unassembled WGS sequence"/>
</dbReference>
<keyword evidence="10 13" id="KW-0472">Membrane</keyword>
<evidence type="ECO:0000256" key="8">
    <source>
        <dbReference type="ARBA" id="ARBA00022927"/>
    </source>
</evidence>
<dbReference type="Pfam" id="PF16381">
    <property type="entry name" value="Coatomer_g_Cpla"/>
    <property type="match status" value="1"/>
</dbReference>
<evidence type="ECO:0000256" key="7">
    <source>
        <dbReference type="ARBA" id="ARBA00022892"/>
    </source>
</evidence>
<dbReference type="GeneID" id="96009528"/>
<dbReference type="GO" id="GO:0009306">
    <property type="term" value="P:protein secretion"/>
    <property type="evidence" value="ECO:0007669"/>
    <property type="project" value="TreeGrafter"/>
</dbReference>
<evidence type="ECO:0000259" key="14">
    <source>
        <dbReference type="Pfam" id="PF01602"/>
    </source>
</evidence>
<reference evidence="17 18" key="1">
    <citation type="journal article" date="2020" name="Microbiol. Resour. Announc.">
        <title>Draft Genome Sequence of a Cladosporium Species Isolated from the Mesophotic Ascidian Didemnum maculosum.</title>
        <authorList>
            <person name="Gioti A."/>
            <person name="Siaperas R."/>
            <person name="Nikolaivits E."/>
            <person name="Le Goff G."/>
            <person name="Ouazzani J."/>
            <person name="Kotoulas G."/>
            <person name="Topakas E."/>
        </authorList>
    </citation>
    <scope>NUCLEOTIDE SEQUENCE [LARGE SCALE GENOMIC DNA]</scope>
    <source>
        <strain evidence="17 18">TM138-S3</strain>
    </source>
</reference>
<dbReference type="InterPro" id="IPR013041">
    <property type="entry name" value="Clathrin_app_Ig-like_sf"/>
</dbReference>
<dbReference type="Gene3D" id="3.30.310.10">
    <property type="entry name" value="TATA-Binding Protein"/>
    <property type="match status" value="1"/>
</dbReference>
<comment type="caution">
    <text evidence="17">The sequence shown here is derived from an EMBL/GenBank/DDBJ whole genome shotgun (WGS) entry which is preliminary data.</text>
</comment>
<feature type="domain" description="Clathrin/coatomer adaptor adaptin-like N-terminal" evidence="14">
    <location>
        <begin position="20"/>
        <end position="557"/>
    </location>
</feature>
<dbReference type="AlphaFoldDB" id="A0AB34KE94"/>
<comment type="function">
    <text evidence="12 13">The coatomer is a cytosolic protein complex that binds to dilysine motifs and reversibly associates with Golgi non-clathrin-coated vesicles, which further mediate biosynthetic protein transport from the ER, via the Golgi up to the trans Golgi network. Coatomer complex is required for budding from Golgi membranes, and is essential for the retrograde Golgi-to-ER transport of dilysine-tagged proteins.</text>
</comment>
<evidence type="ECO:0000259" key="15">
    <source>
        <dbReference type="Pfam" id="PF08752"/>
    </source>
</evidence>
<dbReference type="GO" id="GO:0005793">
    <property type="term" value="C:endoplasmic reticulum-Golgi intermediate compartment"/>
    <property type="evidence" value="ECO:0007669"/>
    <property type="project" value="TreeGrafter"/>
</dbReference>
<dbReference type="InterPro" id="IPR002553">
    <property type="entry name" value="Clathrin/coatomer_adapt-like_N"/>
</dbReference>
<feature type="domain" description="Coatomer gamma subunit appendage Ig-like subdomain" evidence="15">
    <location>
        <begin position="652"/>
        <end position="806"/>
    </location>
</feature>
<evidence type="ECO:0000256" key="13">
    <source>
        <dbReference type="PIRNR" id="PIRNR037093"/>
    </source>
</evidence>
<evidence type="ECO:0000256" key="11">
    <source>
        <dbReference type="ARBA" id="ARBA00023329"/>
    </source>
</evidence>
<dbReference type="InterPro" id="IPR032154">
    <property type="entry name" value="Coatomer_g_Cpla"/>
</dbReference>
<dbReference type="InterPro" id="IPR012295">
    <property type="entry name" value="TBP_dom_sf"/>
</dbReference>
<evidence type="ECO:0000256" key="4">
    <source>
        <dbReference type="ARBA" id="ARBA00022490"/>
    </source>
</evidence>
<keyword evidence="11 13" id="KW-0968">Cytoplasmic vesicle</keyword>
<dbReference type="Pfam" id="PF08752">
    <property type="entry name" value="COP-gamma_platf"/>
    <property type="match status" value="1"/>
</dbReference>
<evidence type="ECO:0000256" key="1">
    <source>
        <dbReference type="ARBA" id="ARBA00004255"/>
    </source>
</evidence>